<dbReference type="PANTHER" id="PTHR30146">
    <property type="entry name" value="LACI-RELATED TRANSCRIPTIONAL REPRESSOR"/>
    <property type="match status" value="1"/>
</dbReference>
<feature type="domain" description="HTH cro/C1-type" evidence="5">
    <location>
        <begin position="9"/>
        <end position="51"/>
    </location>
</feature>
<dbReference type="Pfam" id="PF00356">
    <property type="entry name" value="LacI"/>
    <property type="match status" value="1"/>
</dbReference>
<dbReference type="SMART" id="SM00354">
    <property type="entry name" value="HTH_LACI"/>
    <property type="match status" value="1"/>
</dbReference>
<dbReference type="SUPFAM" id="SSF53822">
    <property type="entry name" value="Periplasmic binding protein-like I"/>
    <property type="match status" value="1"/>
</dbReference>
<evidence type="ECO:0000259" key="4">
    <source>
        <dbReference type="PROSITE" id="PS50932"/>
    </source>
</evidence>
<dbReference type="CDD" id="cd01392">
    <property type="entry name" value="HTH_LacI"/>
    <property type="match status" value="1"/>
</dbReference>
<dbReference type="Gene3D" id="3.40.50.2300">
    <property type="match status" value="2"/>
</dbReference>
<feature type="domain" description="HTH lacI-type" evidence="4">
    <location>
        <begin position="7"/>
        <end position="61"/>
    </location>
</feature>
<dbReference type="AlphaFoldDB" id="A0A3T0N115"/>
<evidence type="ECO:0000256" key="3">
    <source>
        <dbReference type="ARBA" id="ARBA00023163"/>
    </source>
</evidence>
<proteinExistence type="predicted"/>
<dbReference type="Proteomes" id="UP000283063">
    <property type="component" value="Chromosome"/>
</dbReference>
<evidence type="ECO:0000256" key="1">
    <source>
        <dbReference type="ARBA" id="ARBA00023015"/>
    </source>
</evidence>
<dbReference type="InterPro" id="IPR028082">
    <property type="entry name" value="Peripla_BP_I"/>
</dbReference>
<dbReference type="SUPFAM" id="SSF47413">
    <property type="entry name" value="lambda repressor-like DNA-binding domains"/>
    <property type="match status" value="1"/>
</dbReference>
<dbReference type="EMBL" id="CP033219">
    <property type="protein sequence ID" value="AZV77724.1"/>
    <property type="molecule type" value="Genomic_DNA"/>
</dbReference>
<evidence type="ECO:0000313" key="6">
    <source>
        <dbReference type="EMBL" id="AZV77724.1"/>
    </source>
</evidence>
<dbReference type="KEGG" id="sedi:EBB79_07355"/>
<sequence>MGASKIKNMEEFAAKSGISRPTVSKYFNDPGSVRASTRERIEAALKKYDYRPNIYAMNQNRQLTKNIGVVVPYLADPFFAEIARTIERRCIAAGFWPTLFSSHGEQQLENDILDSLRRLKPAGVLLGPLGRASDRNEIEKFCRDVPTVLIDANIDGVGEAFVGLDNFHSIPLMVDYLCRTGEPPCFFEMPPLNPNANKRRDAYKQAMTDLGHEPQVIRVPGDTWDFEQIGFDGGLQVIDGQQNKTNTVLCSNDRLAIGFLAAAYERGIRVGHGKDCALRVAGHDDHPFSRFTCPSLTTVAQNYESISERSVETLLHLIRDGKRGGERIEILFEGKLVMRASA</sequence>
<organism evidence="6 7">
    <name type="scientific">Parasedimentitalea marina</name>
    <dbReference type="NCBI Taxonomy" id="2483033"/>
    <lineage>
        <taxon>Bacteria</taxon>
        <taxon>Pseudomonadati</taxon>
        <taxon>Pseudomonadota</taxon>
        <taxon>Alphaproteobacteria</taxon>
        <taxon>Rhodobacterales</taxon>
        <taxon>Paracoccaceae</taxon>
        <taxon>Parasedimentitalea</taxon>
    </lineage>
</organism>
<keyword evidence="2" id="KW-0238">DNA-binding</keyword>
<dbReference type="RefSeq" id="WP_127748281.1">
    <property type="nucleotide sequence ID" value="NZ_CP033219.1"/>
</dbReference>
<dbReference type="Gene3D" id="1.10.260.40">
    <property type="entry name" value="lambda repressor-like DNA-binding domains"/>
    <property type="match status" value="1"/>
</dbReference>
<accession>A0A3T0N115</accession>
<gene>
    <name evidence="6" type="ORF">EBB79_07355</name>
</gene>
<dbReference type="CDD" id="cd06267">
    <property type="entry name" value="PBP1_LacI_sugar_binding-like"/>
    <property type="match status" value="1"/>
</dbReference>
<evidence type="ECO:0000256" key="2">
    <source>
        <dbReference type="ARBA" id="ARBA00023125"/>
    </source>
</evidence>
<dbReference type="InterPro" id="IPR000843">
    <property type="entry name" value="HTH_LacI"/>
</dbReference>
<dbReference type="PANTHER" id="PTHR30146:SF153">
    <property type="entry name" value="LACTOSE OPERON REPRESSOR"/>
    <property type="match status" value="1"/>
</dbReference>
<dbReference type="OrthoDB" id="9805705at2"/>
<dbReference type="GO" id="GO:0000976">
    <property type="term" value="F:transcription cis-regulatory region binding"/>
    <property type="evidence" value="ECO:0007669"/>
    <property type="project" value="TreeGrafter"/>
</dbReference>
<protein>
    <submittedName>
        <fullName evidence="6">LacI family transcriptional regulator</fullName>
    </submittedName>
</protein>
<dbReference type="InterPro" id="IPR046335">
    <property type="entry name" value="LacI/GalR-like_sensor"/>
</dbReference>
<keyword evidence="3" id="KW-0804">Transcription</keyword>
<evidence type="ECO:0000259" key="5">
    <source>
        <dbReference type="PROSITE" id="PS50943"/>
    </source>
</evidence>
<keyword evidence="1" id="KW-0805">Transcription regulation</keyword>
<dbReference type="InterPro" id="IPR010982">
    <property type="entry name" value="Lambda_DNA-bd_dom_sf"/>
</dbReference>
<name>A0A3T0N115_9RHOB</name>
<dbReference type="InterPro" id="IPR001387">
    <property type="entry name" value="Cro/C1-type_HTH"/>
</dbReference>
<evidence type="ECO:0000313" key="7">
    <source>
        <dbReference type="Proteomes" id="UP000283063"/>
    </source>
</evidence>
<dbReference type="PROSITE" id="PS50932">
    <property type="entry name" value="HTH_LACI_2"/>
    <property type="match status" value="1"/>
</dbReference>
<reference evidence="6 7" key="1">
    <citation type="submission" date="2018-10" db="EMBL/GenBank/DDBJ databases">
        <title>Parasedimentitalea marina sp. nov., a psychrophilic bacterium isolated from deep seawater of the New Britain Trench.</title>
        <authorList>
            <person name="Cao J."/>
        </authorList>
    </citation>
    <scope>NUCLEOTIDE SEQUENCE [LARGE SCALE GENOMIC DNA]</scope>
    <source>
        <strain evidence="6 7">W43</strain>
    </source>
</reference>
<dbReference type="Pfam" id="PF13377">
    <property type="entry name" value="Peripla_BP_3"/>
    <property type="match status" value="1"/>
</dbReference>
<dbReference type="GO" id="GO:0003700">
    <property type="term" value="F:DNA-binding transcription factor activity"/>
    <property type="evidence" value="ECO:0007669"/>
    <property type="project" value="TreeGrafter"/>
</dbReference>
<dbReference type="PROSITE" id="PS50943">
    <property type="entry name" value="HTH_CROC1"/>
    <property type="match status" value="1"/>
</dbReference>
<keyword evidence="7" id="KW-1185">Reference proteome</keyword>